<name>A0A6M5Z1Z4_9BACT</name>
<evidence type="ECO:0000256" key="12">
    <source>
        <dbReference type="SAM" id="Phobius"/>
    </source>
</evidence>
<dbReference type="PANTHER" id="PTHR39188">
    <property type="entry name" value="MEMBRANE-ASSOCIATED ZINC METALLOPROTEASE M50B"/>
    <property type="match status" value="1"/>
</dbReference>
<reference evidence="15" key="1">
    <citation type="submission" date="2020-05" db="EMBL/GenBank/DDBJ databases">
        <title>Frigoriglobus tundricola gen. nov., sp. nov., a psychrotolerant cellulolytic planctomycete of the family Gemmataceae with two divergent copies of 16S rRNA gene.</title>
        <authorList>
            <person name="Kulichevskaya I.S."/>
            <person name="Ivanova A.A."/>
            <person name="Naumoff D.G."/>
            <person name="Beletsky A.V."/>
            <person name="Rijpstra W.I.C."/>
            <person name="Sinninghe Damste J.S."/>
            <person name="Mardanov A.V."/>
            <person name="Ravin N.V."/>
            <person name="Dedysh S.N."/>
        </authorList>
    </citation>
    <scope>NUCLEOTIDE SEQUENCE [LARGE SCALE GENOMIC DNA]</scope>
    <source>
        <strain evidence="15">PL17</strain>
    </source>
</reference>
<dbReference type="EMBL" id="CP053452">
    <property type="protein sequence ID" value="QJX00458.1"/>
    <property type="molecule type" value="Genomic_DNA"/>
</dbReference>
<protein>
    <recommendedName>
        <fullName evidence="13">Peptidase M50 domain-containing protein</fullName>
    </recommendedName>
</protein>
<proteinExistence type="inferred from homology"/>
<dbReference type="Proteomes" id="UP000503447">
    <property type="component" value="Chromosome"/>
</dbReference>
<dbReference type="Pfam" id="PF02163">
    <property type="entry name" value="Peptidase_M50"/>
    <property type="match status" value="2"/>
</dbReference>
<evidence type="ECO:0000259" key="13">
    <source>
        <dbReference type="Pfam" id="PF02163"/>
    </source>
</evidence>
<keyword evidence="9 12" id="KW-1133">Transmembrane helix</keyword>
<dbReference type="GO" id="GO:0016020">
    <property type="term" value="C:membrane"/>
    <property type="evidence" value="ECO:0007669"/>
    <property type="project" value="UniProtKB-SubCell"/>
</dbReference>
<evidence type="ECO:0000313" key="14">
    <source>
        <dbReference type="EMBL" id="QJX00458.1"/>
    </source>
</evidence>
<feature type="domain" description="Peptidase M50" evidence="13">
    <location>
        <begin position="76"/>
        <end position="148"/>
    </location>
</feature>
<keyword evidence="6" id="KW-0479">Metal-binding</keyword>
<feature type="transmembrane region" description="Helical" evidence="12">
    <location>
        <begin position="168"/>
        <end position="188"/>
    </location>
</feature>
<feature type="transmembrane region" description="Helical" evidence="12">
    <location>
        <begin position="39"/>
        <end position="57"/>
    </location>
</feature>
<keyword evidence="11 12" id="KW-0472">Membrane</keyword>
<evidence type="ECO:0000256" key="9">
    <source>
        <dbReference type="ARBA" id="ARBA00022989"/>
    </source>
</evidence>
<keyword evidence="15" id="KW-1185">Reference proteome</keyword>
<organism evidence="14 15">
    <name type="scientific">Frigoriglobus tundricola</name>
    <dbReference type="NCBI Taxonomy" id="2774151"/>
    <lineage>
        <taxon>Bacteria</taxon>
        <taxon>Pseudomonadati</taxon>
        <taxon>Planctomycetota</taxon>
        <taxon>Planctomycetia</taxon>
        <taxon>Gemmatales</taxon>
        <taxon>Gemmataceae</taxon>
        <taxon>Frigoriglobus</taxon>
    </lineage>
</organism>
<sequence length="324" mass="34938">MRFTNPISPSGHRIMQRGGVKPFREGYSPMFSSLKLGKLFGIDTYVHGTFWLLPLFVLMETRNAGVDVIALNLLLVFAVFGCVALHEVGHALAAAAYGIRTRDITLYPIGGIASLERMPEKPLQEVIVTLAGPAVNLVIAGGLLLGLLAADMAFVFTEATEPSFVNVFVAELIFANAVLFLFNLLPCFPMDGGRVLRALLSIRTTRLRATEIAVQVGTVVAVAFLVAGLLIPKTSLIFVAVVVWLLGQAELGGLRIAEARKGIGRRAREVFGGVWVPAAPERTPLPADAAADLAARRFSGLAWDAERRVWVQWVNGVPVRDVAT</sequence>
<comment type="subcellular location">
    <subcellularLocation>
        <location evidence="2">Membrane</location>
        <topology evidence="2">Multi-pass membrane protein</topology>
    </subcellularLocation>
</comment>
<evidence type="ECO:0000256" key="4">
    <source>
        <dbReference type="ARBA" id="ARBA00022670"/>
    </source>
</evidence>
<comment type="similarity">
    <text evidence="3">Belongs to the peptidase M50B family.</text>
</comment>
<feature type="domain" description="Peptidase M50" evidence="13">
    <location>
        <begin position="165"/>
        <end position="223"/>
    </location>
</feature>
<evidence type="ECO:0000256" key="6">
    <source>
        <dbReference type="ARBA" id="ARBA00022723"/>
    </source>
</evidence>
<accession>A0A6M5Z1Z4</accession>
<evidence type="ECO:0000313" key="15">
    <source>
        <dbReference type="Proteomes" id="UP000503447"/>
    </source>
</evidence>
<gene>
    <name evidence="14" type="ORF">FTUN_8088</name>
</gene>
<dbReference type="GO" id="GO:0046872">
    <property type="term" value="F:metal ion binding"/>
    <property type="evidence" value="ECO:0007669"/>
    <property type="project" value="UniProtKB-KW"/>
</dbReference>
<dbReference type="AlphaFoldDB" id="A0A6M5Z1Z4"/>
<keyword evidence="7" id="KW-0378">Hydrolase</keyword>
<evidence type="ECO:0000256" key="8">
    <source>
        <dbReference type="ARBA" id="ARBA00022833"/>
    </source>
</evidence>
<dbReference type="PANTHER" id="PTHR39188:SF3">
    <property type="entry name" value="STAGE IV SPORULATION PROTEIN FB"/>
    <property type="match status" value="1"/>
</dbReference>
<keyword evidence="10" id="KW-0482">Metalloprotease</keyword>
<dbReference type="InterPro" id="IPR008915">
    <property type="entry name" value="Peptidase_M50"/>
</dbReference>
<evidence type="ECO:0000256" key="10">
    <source>
        <dbReference type="ARBA" id="ARBA00023049"/>
    </source>
</evidence>
<feature type="transmembrane region" description="Helical" evidence="12">
    <location>
        <begin position="209"/>
        <end position="231"/>
    </location>
</feature>
<evidence type="ECO:0000256" key="2">
    <source>
        <dbReference type="ARBA" id="ARBA00004141"/>
    </source>
</evidence>
<evidence type="ECO:0000256" key="1">
    <source>
        <dbReference type="ARBA" id="ARBA00001947"/>
    </source>
</evidence>
<keyword evidence="4" id="KW-0645">Protease</keyword>
<feature type="transmembrane region" description="Helical" evidence="12">
    <location>
        <begin position="237"/>
        <end position="257"/>
    </location>
</feature>
<dbReference type="GO" id="GO:0006508">
    <property type="term" value="P:proteolysis"/>
    <property type="evidence" value="ECO:0007669"/>
    <property type="project" value="UniProtKB-KW"/>
</dbReference>
<keyword evidence="8" id="KW-0862">Zinc</keyword>
<evidence type="ECO:0000256" key="3">
    <source>
        <dbReference type="ARBA" id="ARBA00007931"/>
    </source>
</evidence>
<dbReference type="GO" id="GO:0008237">
    <property type="term" value="F:metallopeptidase activity"/>
    <property type="evidence" value="ECO:0007669"/>
    <property type="project" value="UniProtKB-KW"/>
</dbReference>
<evidence type="ECO:0000256" key="11">
    <source>
        <dbReference type="ARBA" id="ARBA00023136"/>
    </source>
</evidence>
<dbReference type="KEGG" id="ftj:FTUN_8088"/>
<evidence type="ECO:0000256" key="7">
    <source>
        <dbReference type="ARBA" id="ARBA00022801"/>
    </source>
</evidence>
<keyword evidence="5 12" id="KW-0812">Transmembrane</keyword>
<evidence type="ECO:0000256" key="5">
    <source>
        <dbReference type="ARBA" id="ARBA00022692"/>
    </source>
</evidence>
<feature type="transmembrane region" description="Helical" evidence="12">
    <location>
        <begin position="69"/>
        <end position="97"/>
    </location>
</feature>
<comment type="cofactor">
    <cofactor evidence="1">
        <name>Zn(2+)</name>
        <dbReference type="ChEBI" id="CHEBI:29105"/>
    </cofactor>
</comment>
<dbReference type="CDD" id="cd06161">
    <property type="entry name" value="S2P-M50_SpoIVFB"/>
    <property type="match status" value="1"/>
</dbReference>
<feature type="transmembrane region" description="Helical" evidence="12">
    <location>
        <begin position="126"/>
        <end position="148"/>
    </location>
</feature>